<evidence type="ECO:0000313" key="2">
    <source>
        <dbReference type="Proteomes" id="UP001056120"/>
    </source>
</evidence>
<proteinExistence type="predicted"/>
<comment type="caution">
    <text evidence="1">The sequence shown here is derived from an EMBL/GenBank/DDBJ whole genome shotgun (WGS) entry which is preliminary data.</text>
</comment>
<dbReference type="EMBL" id="CM042018">
    <property type="protein sequence ID" value="KAI3828969.1"/>
    <property type="molecule type" value="Genomic_DNA"/>
</dbReference>
<accession>A0ACB9K9S6</accession>
<gene>
    <name evidence="1" type="ORF">L1987_03081</name>
</gene>
<sequence>MYGWSSTRGLDFQFEKSGRRNRSNRGIRRRRRRLEGVIGVTVELEGPNQMLAKVPEAGGGVELELLTKAWSGRDEKERHINDI</sequence>
<reference evidence="2" key="1">
    <citation type="journal article" date="2022" name="Mol. Ecol. Resour.">
        <title>The genomes of chicory, endive, great burdock and yacon provide insights into Asteraceae palaeo-polyploidization history and plant inulin production.</title>
        <authorList>
            <person name="Fan W."/>
            <person name="Wang S."/>
            <person name="Wang H."/>
            <person name="Wang A."/>
            <person name="Jiang F."/>
            <person name="Liu H."/>
            <person name="Zhao H."/>
            <person name="Xu D."/>
            <person name="Zhang Y."/>
        </authorList>
    </citation>
    <scope>NUCLEOTIDE SEQUENCE [LARGE SCALE GENOMIC DNA]</scope>
    <source>
        <strain evidence="2">cv. Yunnan</strain>
    </source>
</reference>
<keyword evidence="2" id="KW-1185">Reference proteome</keyword>
<evidence type="ECO:0000313" key="1">
    <source>
        <dbReference type="EMBL" id="KAI3828969.1"/>
    </source>
</evidence>
<dbReference type="Proteomes" id="UP001056120">
    <property type="component" value="Linkage Group LG01"/>
</dbReference>
<name>A0ACB9K9S6_9ASTR</name>
<reference evidence="1 2" key="2">
    <citation type="journal article" date="2022" name="Mol. Ecol. Resour.">
        <title>The genomes of chicory, endive, great burdock and yacon provide insights into Asteraceae paleo-polyploidization history and plant inulin production.</title>
        <authorList>
            <person name="Fan W."/>
            <person name="Wang S."/>
            <person name="Wang H."/>
            <person name="Wang A."/>
            <person name="Jiang F."/>
            <person name="Liu H."/>
            <person name="Zhao H."/>
            <person name="Xu D."/>
            <person name="Zhang Y."/>
        </authorList>
    </citation>
    <scope>NUCLEOTIDE SEQUENCE [LARGE SCALE GENOMIC DNA]</scope>
    <source>
        <strain evidence="2">cv. Yunnan</strain>
        <tissue evidence="1">Leaves</tissue>
    </source>
</reference>
<protein>
    <submittedName>
        <fullName evidence="1">Uncharacterized protein</fullName>
    </submittedName>
</protein>
<organism evidence="1 2">
    <name type="scientific">Smallanthus sonchifolius</name>
    <dbReference type="NCBI Taxonomy" id="185202"/>
    <lineage>
        <taxon>Eukaryota</taxon>
        <taxon>Viridiplantae</taxon>
        <taxon>Streptophyta</taxon>
        <taxon>Embryophyta</taxon>
        <taxon>Tracheophyta</taxon>
        <taxon>Spermatophyta</taxon>
        <taxon>Magnoliopsida</taxon>
        <taxon>eudicotyledons</taxon>
        <taxon>Gunneridae</taxon>
        <taxon>Pentapetalae</taxon>
        <taxon>asterids</taxon>
        <taxon>campanulids</taxon>
        <taxon>Asterales</taxon>
        <taxon>Asteraceae</taxon>
        <taxon>Asteroideae</taxon>
        <taxon>Heliantheae alliance</taxon>
        <taxon>Millerieae</taxon>
        <taxon>Smallanthus</taxon>
    </lineage>
</organism>